<comment type="catalytic activity">
    <reaction evidence="1">
        <text>S-ubiquitinyl-[E2 ubiquitin-conjugating enzyme]-L-cysteine + [acceptor protein]-L-lysine = [E2 ubiquitin-conjugating enzyme]-L-cysteine + N(6)-ubiquitinyl-[acceptor protein]-L-lysine.</text>
        <dbReference type="EC" id="2.3.2.27"/>
    </reaction>
</comment>
<keyword evidence="7" id="KW-0479">Metal-binding</keyword>
<dbReference type="PANTHER" id="PTHR46913">
    <property type="entry name" value="RING-H2 FINGER PROTEIN ATL16"/>
    <property type="match status" value="1"/>
</dbReference>
<dbReference type="InterPro" id="IPR013083">
    <property type="entry name" value="Znf_RING/FYVE/PHD"/>
</dbReference>
<feature type="transmembrane region" description="Helical" evidence="16">
    <location>
        <begin position="20"/>
        <end position="42"/>
    </location>
</feature>
<evidence type="ECO:0000256" key="13">
    <source>
        <dbReference type="ARBA" id="ARBA00024209"/>
    </source>
</evidence>
<organism evidence="18 19">
    <name type="scientific">Flemingia macrophylla</name>
    <dbReference type="NCBI Taxonomy" id="520843"/>
    <lineage>
        <taxon>Eukaryota</taxon>
        <taxon>Viridiplantae</taxon>
        <taxon>Streptophyta</taxon>
        <taxon>Embryophyta</taxon>
        <taxon>Tracheophyta</taxon>
        <taxon>Spermatophyta</taxon>
        <taxon>Magnoliopsida</taxon>
        <taxon>eudicotyledons</taxon>
        <taxon>Gunneridae</taxon>
        <taxon>Pentapetalae</taxon>
        <taxon>rosids</taxon>
        <taxon>fabids</taxon>
        <taxon>Fabales</taxon>
        <taxon>Fabaceae</taxon>
        <taxon>Papilionoideae</taxon>
        <taxon>50 kb inversion clade</taxon>
        <taxon>NPAAA clade</taxon>
        <taxon>indigoferoid/millettioid clade</taxon>
        <taxon>Phaseoleae</taxon>
        <taxon>Flemingia</taxon>
    </lineage>
</organism>
<dbReference type="Pfam" id="PF13639">
    <property type="entry name" value="zf-RING_2"/>
    <property type="match status" value="1"/>
</dbReference>
<dbReference type="AlphaFoldDB" id="A0ABD1MT66"/>
<accession>A0ABD1MT66</accession>
<evidence type="ECO:0000256" key="7">
    <source>
        <dbReference type="ARBA" id="ARBA00022723"/>
    </source>
</evidence>
<dbReference type="SMART" id="SM00184">
    <property type="entry name" value="RING"/>
    <property type="match status" value="1"/>
</dbReference>
<dbReference type="Gene3D" id="3.30.40.10">
    <property type="entry name" value="Zinc/RING finger domain, C3HC4 (zinc finger)"/>
    <property type="match status" value="1"/>
</dbReference>
<reference evidence="18 19" key="1">
    <citation type="submission" date="2024-08" db="EMBL/GenBank/DDBJ databases">
        <title>Insights into the chromosomal genome structure of Flemingia macrophylla.</title>
        <authorList>
            <person name="Ding Y."/>
            <person name="Zhao Y."/>
            <person name="Bi W."/>
            <person name="Wu M."/>
            <person name="Zhao G."/>
            <person name="Gong Y."/>
            <person name="Li W."/>
            <person name="Zhang P."/>
        </authorList>
    </citation>
    <scope>NUCLEOTIDE SEQUENCE [LARGE SCALE GENOMIC DNA]</scope>
    <source>
        <strain evidence="18">DYQJB</strain>
        <tissue evidence="18">Leaf</tissue>
    </source>
</reference>
<evidence type="ECO:0000256" key="8">
    <source>
        <dbReference type="ARBA" id="ARBA00022771"/>
    </source>
</evidence>
<dbReference type="GO" id="GO:0008270">
    <property type="term" value="F:zinc ion binding"/>
    <property type="evidence" value="ECO:0007669"/>
    <property type="project" value="UniProtKB-KW"/>
</dbReference>
<evidence type="ECO:0000256" key="1">
    <source>
        <dbReference type="ARBA" id="ARBA00000900"/>
    </source>
</evidence>
<comment type="subcellular location">
    <subcellularLocation>
        <location evidence="2">Membrane</location>
        <topology evidence="2">Single-pass membrane protein</topology>
    </subcellularLocation>
</comment>
<dbReference type="GO" id="GO:0016020">
    <property type="term" value="C:membrane"/>
    <property type="evidence" value="ECO:0007669"/>
    <property type="project" value="UniProtKB-SubCell"/>
</dbReference>
<evidence type="ECO:0000259" key="17">
    <source>
        <dbReference type="PROSITE" id="PS50089"/>
    </source>
</evidence>
<keyword evidence="12 16" id="KW-0472">Membrane</keyword>
<name>A0ABD1MT66_9FABA</name>
<dbReference type="CDD" id="cd16461">
    <property type="entry name" value="RING-H2_EL5-like"/>
    <property type="match status" value="1"/>
</dbReference>
<evidence type="ECO:0000256" key="15">
    <source>
        <dbReference type="SAM" id="MobiDB-lite"/>
    </source>
</evidence>
<dbReference type="InterPro" id="IPR001841">
    <property type="entry name" value="Znf_RING"/>
</dbReference>
<dbReference type="InterPro" id="IPR044600">
    <property type="entry name" value="ATL1/ATL16-like"/>
</dbReference>
<evidence type="ECO:0000256" key="11">
    <source>
        <dbReference type="ARBA" id="ARBA00022989"/>
    </source>
</evidence>
<evidence type="ECO:0000313" key="18">
    <source>
        <dbReference type="EMBL" id="KAL2339010.1"/>
    </source>
</evidence>
<keyword evidence="11 16" id="KW-1133">Transmembrane helix</keyword>
<dbReference type="GO" id="GO:0061630">
    <property type="term" value="F:ubiquitin protein ligase activity"/>
    <property type="evidence" value="ECO:0007669"/>
    <property type="project" value="UniProtKB-EC"/>
</dbReference>
<keyword evidence="5" id="KW-0808">Transferase</keyword>
<feature type="domain" description="RING-type" evidence="17">
    <location>
        <begin position="107"/>
        <end position="149"/>
    </location>
</feature>
<dbReference type="SUPFAM" id="SSF57850">
    <property type="entry name" value="RING/U-box"/>
    <property type="match status" value="1"/>
</dbReference>
<evidence type="ECO:0000256" key="3">
    <source>
        <dbReference type="ARBA" id="ARBA00004906"/>
    </source>
</evidence>
<keyword evidence="10" id="KW-0862">Zinc</keyword>
<keyword evidence="19" id="KW-1185">Reference proteome</keyword>
<evidence type="ECO:0000256" key="12">
    <source>
        <dbReference type="ARBA" id="ARBA00023136"/>
    </source>
</evidence>
<evidence type="ECO:0000256" key="5">
    <source>
        <dbReference type="ARBA" id="ARBA00022679"/>
    </source>
</evidence>
<evidence type="ECO:0000256" key="4">
    <source>
        <dbReference type="ARBA" id="ARBA00012483"/>
    </source>
</evidence>
<dbReference type="PANTHER" id="PTHR46913:SF1">
    <property type="entry name" value="RING-H2 FINGER PROTEIN ATL16"/>
    <property type="match status" value="1"/>
</dbReference>
<comment type="caution">
    <text evidence="18">The sequence shown here is derived from an EMBL/GenBank/DDBJ whole genome shotgun (WGS) entry which is preliminary data.</text>
</comment>
<evidence type="ECO:0000256" key="9">
    <source>
        <dbReference type="ARBA" id="ARBA00022786"/>
    </source>
</evidence>
<protein>
    <recommendedName>
        <fullName evidence="4">RING-type E3 ubiquitin transferase</fullName>
        <ecNumber evidence="4">2.3.2.27</ecNumber>
    </recommendedName>
</protein>
<evidence type="ECO:0000256" key="10">
    <source>
        <dbReference type="ARBA" id="ARBA00022833"/>
    </source>
</evidence>
<evidence type="ECO:0000313" key="19">
    <source>
        <dbReference type="Proteomes" id="UP001603857"/>
    </source>
</evidence>
<evidence type="ECO:0000256" key="2">
    <source>
        <dbReference type="ARBA" id="ARBA00004167"/>
    </source>
</evidence>
<keyword evidence="8 14" id="KW-0863">Zinc-finger</keyword>
<dbReference type="EMBL" id="JBGMDY010000004">
    <property type="protein sequence ID" value="KAL2339010.1"/>
    <property type="molecule type" value="Genomic_DNA"/>
</dbReference>
<evidence type="ECO:0000256" key="6">
    <source>
        <dbReference type="ARBA" id="ARBA00022692"/>
    </source>
</evidence>
<dbReference type="EC" id="2.3.2.27" evidence="4"/>
<gene>
    <name evidence="18" type="ORF">Fmac_013456</name>
</gene>
<feature type="compositionally biased region" description="Low complexity" evidence="15">
    <location>
        <begin position="176"/>
        <end position="188"/>
    </location>
</feature>
<evidence type="ECO:0000256" key="16">
    <source>
        <dbReference type="SAM" id="Phobius"/>
    </source>
</evidence>
<keyword evidence="6 16" id="KW-0812">Transmembrane</keyword>
<feature type="region of interest" description="Disordered" evidence="15">
    <location>
        <begin position="173"/>
        <end position="201"/>
    </location>
</feature>
<proteinExistence type="inferred from homology"/>
<comment type="pathway">
    <text evidence="3">Protein modification; protein ubiquitination.</text>
</comment>
<dbReference type="PROSITE" id="PS50089">
    <property type="entry name" value="ZF_RING_2"/>
    <property type="match status" value="1"/>
</dbReference>
<evidence type="ECO:0000256" key="14">
    <source>
        <dbReference type="PROSITE-ProRule" id="PRU00175"/>
    </source>
</evidence>
<dbReference type="FunFam" id="3.30.40.10:FF:000187">
    <property type="entry name" value="E3 ubiquitin-protein ligase ATL6"/>
    <property type="match status" value="1"/>
</dbReference>
<comment type="similarity">
    <text evidence="13">Belongs to the RING-type zinc finger family. ATL subfamily.</text>
</comment>
<sequence>MENNDEREIEAKDYASSGKIMLIAIVVLFVVIIIMLCIHVYVRWGIAAARRRQQVIRRSPRRRSPQFVFYVEPAARIALTTRGLHPSVMATLPVFTFAEGRSEATECSVCLSEFSEGETGRVLPKCKHSFHTECIDMWFQSHATCPLCRAPVEARGEESVVVSVVCEGQEEEEVVGESSSSSSSSSRTVSREKSSQCDSVS</sequence>
<keyword evidence="9" id="KW-0833">Ubl conjugation pathway</keyword>
<dbReference type="Proteomes" id="UP001603857">
    <property type="component" value="Unassembled WGS sequence"/>
</dbReference>